<gene>
    <name evidence="2" type="ORF">Tci_002729</name>
</gene>
<proteinExistence type="inferred from homology"/>
<evidence type="ECO:0000313" key="2">
    <source>
        <dbReference type="EMBL" id="GEU30751.1"/>
    </source>
</evidence>
<accession>A0A6L2J1S7</accession>
<evidence type="ECO:0000256" key="1">
    <source>
        <dbReference type="ARBA" id="ARBA00009500"/>
    </source>
</evidence>
<comment type="caution">
    <text evidence="2">The sequence shown here is derived from an EMBL/GenBank/DDBJ whole genome shotgun (WGS) entry which is preliminary data.</text>
</comment>
<comment type="similarity">
    <text evidence="1">Belongs to the serpin family.</text>
</comment>
<dbReference type="SUPFAM" id="SSF56574">
    <property type="entry name" value="Serpins"/>
    <property type="match status" value="1"/>
</dbReference>
<sequence>MNMQLQDPISKDLANAPLSHGVLKKTTVPANNRSAQELHEIELMITSMNKKILNKKLADPPPHSYEEEKLSKMKESLEKLGEQIIFTKLNGYKNGNLSSTHLMRSSAFVVTKTLVDDANNGYKNGNFACSPLSLDISLGMLAAGAEGETLKHLLVFLGHESIGNFFAQSPSLILLK</sequence>
<dbReference type="Gene3D" id="3.30.497.10">
    <property type="entry name" value="Antithrombin, subunit I, domain 2"/>
    <property type="match status" value="1"/>
</dbReference>
<protein>
    <submittedName>
        <fullName evidence="2">Serpin-ZX</fullName>
    </submittedName>
</protein>
<reference evidence="2" key="1">
    <citation type="journal article" date="2019" name="Sci. Rep.">
        <title>Draft genome of Tanacetum cinerariifolium, the natural source of mosquito coil.</title>
        <authorList>
            <person name="Yamashiro T."/>
            <person name="Shiraishi A."/>
            <person name="Satake H."/>
            <person name="Nakayama K."/>
        </authorList>
    </citation>
    <scope>NUCLEOTIDE SEQUENCE</scope>
</reference>
<organism evidence="2">
    <name type="scientific">Tanacetum cinerariifolium</name>
    <name type="common">Dalmatian daisy</name>
    <name type="synonym">Chrysanthemum cinerariifolium</name>
    <dbReference type="NCBI Taxonomy" id="118510"/>
    <lineage>
        <taxon>Eukaryota</taxon>
        <taxon>Viridiplantae</taxon>
        <taxon>Streptophyta</taxon>
        <taxon>Embryophyta</taxon>
        <taxon>Tracheophyta</taxon>
        <taxon>Spermatophyta</taxon>
        <taxon>Magnoliopsida</taxon>
        <taxon>eudicotyledons</taxon>
        <taxon>Gunneridae</taxon>
        <taxon>Pentapetalae</taxon>
        <taxon>asterids</taxon>
        <taxon>campanulids</taxon>
        <taxon>Asterales</taxon>
        <taxon>Asteraceae</taxon>
        <taxon>Asteroideae</taxon>
        <taxon>Anthemideae</taxon>
        <taxon>Anthemidinae</taxon>
        <taxon>Tanacetum</taxon>
    </lineage>
</organism>
<dbReference type="EMBL" id="BKCJ010000185">
    <property type="protein sequence ID" value="GEU30751.1"/>
    <property type="molecule type" value="Genomic_DNA"/>
</dbReference>
<dbReference type="InterPro" id="IPR036186">
    <property type="entry name" value="Serpin_sf"/>
</dbReference>
<dbReference type="AlphaFoldDB" id="A0A6L2J1S7"/>
<name>A0A6L2J1S7_TANCI</name>
<dbReference type="InterPro" id="IPR042178">
    <property type="entry name" value="Serpin_sf_1"/>
</dbReference>